<sequence>MLDSQYILILFCLSLGISIGSAIFLFFSIVSVNFVSIHIKIISLPPLIALLALVSNQESVILGPWHLDSLSWLIALFVLTIGLIVQRYSVRYLHGDLAYRKYFALLTFTTVADSVAWLSDDLRLMVICWGATLLGLTWLVKINKDWHVARKAARQSGTLFAGSWLLLVGVVIWIAQATGHWKLSVVLTQNSLAQLDSWERTTINLLIIVAMMIPAAQWPFQGWLLNSVVAPTPVSAVMHAGIVNAGGIIFTRFSPLFDGDVAQLVLLVLSSISVLVGTGIMLVQVDYKRQLVGSTIAQMGFMLIQCALGAYLAAMIHAVLHGLFKSALFLQSGSAIPRKGAKFTSPQLRSKRSIIPGSLLGFLVGLVFWFTSPDEGYRIISALILGWSASIAWTQLVLTGQGFIGRIAGAILFAGVALVYTVIHFVFEHMLHDTVSNGLQPSMPVVLLFMVLLLAGGLFSGWLARHPSSKAFAILYLRLVRLGEPHNQMVENHPIYLKKSFAGGRLDDERHFTVR</sequence>
<feature type="transmembrane region" description="Helical" evidence="8">
    <location>
        <begin position="443"/>
        <end position="464"/>
    </location>
</feature>
<evidence type="ECO:0000259" key="10">
    <source>
        <dbReference type="Pfam" id="PF00361"/>
    </source>
</evidence>
<evidence type="ECO:0000256" key="1">
    <source>
        <dbReference type="ARBA" id="ARBA00004651"/>
    </source>
</evidence>
<evidence type="ECO:0000256" key="3">
    <source>
        <dbReference type="ARBA" id="ARBA00022448"/>
    </source>
</evidence>
<feature type="transmembrane region" description="Helical" evidence="8">
    <location>
        <begin position="102"/>
        <end position="118"/>
    </location>
</feature>
<keyword evidence="6 8" id="KW-1133">Transmembrane helix</keyword>
<dbReference type="InterPro" id="IPR001516">
    <property type="entry name" value="Proton_antipo_N"/>
</dbReference>
<keyword evidence="7 8" id="KW-0472">Membrane</keyword>
<evidence type="ECO:0000313" key="13">
    <source>
        <dbReference type="Proteomes" id="UP000769780"/>
    </source>
</evidence>
<evidence type="ECO:0000259" key="11">
    <source>
        <dbReference type="Pfam" id="PF00662"/>
    </source>
</evidence>
<keyword evidence="12" id="KW-0560">Oxidoreductase</keyword>
<evidence type="ECO:0000313" key="12">
    <source>
        <dbReference type="EMBL" id="MBY0098001.1"/>
    </source>
</evidence>
<dbReference type="InterPro" id="IPR046396">
    <property type="entry name" value="Transporter_DabB"/>
</dbReference>
<feature type="transmembrane region" description="Helical" evidence="8">
    <location>
        <begin position="232"/>
        <end position="250"/>
    </location>
</feature>
<reference evidence="12 13" key="1">
    <citation type="submission" date="2020-07" db="EMBL/GenBank/DDBJ databases">
        <title>Fungal Genomes of the International Space Station.</title>
        <authorList>
            <person name="Seuylemezian A."/>
            <person name="Singh N.K."/>
            <person name="Wood J."/>
            <person name="Venkateswaran K."/>
        </authorList>
    </citation>
    <scope>NUCLEOTIDE SEQUENCE [LARGE SCALE GENOMIC DNA]</scope>
    <source>
        <strain evidence="12 13">PL-B2</strain>
    </source>
</reference>
<dbReference type="PANTHER" id="PTHR42829">
    <property type="entry name" value="NADH-UBIQUINONE OXIDOREDUCTASE CHAIN 5"/>
    <property type="match status" value="1"/>
</dbReference>
<comment type="function">
    <text evidence="8">Part of an energy-coupled inorganic carbon pump.</text>
</comment>
<comment type="subunit">
    <text evidence="8">Forms a complex with DabA.</text>
</comment>
<dbReference type="Proteomes" id="UP000769780">
    <property type="component" value="Unassembled WGS sequence"/>
</dbReference>
<evidence type="ECO:0000256" key="7">
    <source>
        <dbReference type="ARBA" id="ARBA00023136"/>
    </source>
</evidence>
<dbReference type="EMBL" id="JACWFH010000017">
    <property type="protein sequence ID" value="MBY0098001.1"/>
    <property type="molecule type" value="Genomic_DNA"/>
</dbReference>
<protein>
    <recommendedName>
        <fullName evidence="8">Probable inorganic carbon transporter subunit DabB</fullName>
    </recommendedName>
</protein>
<feature type="transmembrane region" description="Helical" evidence="8">
    <location>
        <begin position="262"/>
        <end position="283"/>
    </location>
</feature>
<comment type="similarity">
    <text evidence="2">Belongs to the CPA3 antiporters (TC 2.A.63) subunit A family.</text>
</comment>
<feature type="domain" description="NADH-Ubiquinone oxidoreductase (complex I) chain 5 N-terminal" evidence="11">
    <location>
        <begin position="66"/>
        <end position="103"/>
    </location>
</feature>
<feature type="transmembrane region" description="Helical" evidence="8">
    <location>
        <begin position="377"/>
        <end position="396"/>
    </location>
</feature>
<dbReference type="PRINTS" id="PR01434">
    <property type="entry name" value="NADHDHGNASE5"/>
</dbReference>
<evidence type="ECO:0000256" key="9">
    <source>
        <dbReference type="RuleBase" id="RU000320"/>
    </source>
</evidence>
<keyword evidence="3 8" id="KW-0813">Transport</keyword>
<dbReference type="InterPro" id="IPR001750">
    <property type="entry name" value="ND/Mrp_TM"/>
</dbReference>
<feature type="transmembrane region" description="Helical" evidence="8">
    <location>
        <begin position="403"/>
        <end position="423"/>
    </location>
</feature>
<proteinExistence type="inferred from homology"/>
<evidence type="ECO:0000256" key="8">
    <source>
        <dbReference type="HAMAP-Rule" id="MF_00862"/>
    </source>
</evidence>
<keyword evidence="5 8" id="KW-0812">Transmembrane</keyword>
<keyword evidence="13" id="KW-1185">Reference proteome</keyword>
<feature type="transmembrane region" description="Helical" evidence="8">
    <location>
        <begin position="6"/>
        <end position="30"/>
    </location>
</feature>
<accession>A0ABS7K6X1</accession>
<feature type="transmembrane region" description="Helical" evidence="8">
    <location>
        <begin position="70"/>
        <end position="90"/>
    </location>
</feature>
<dbReference type="RefSeq" id="WP_221874212.1">
    <property type="nucleotide sequence ID" value="NZ_JACWFH010000017.1"/>
</dbReference>
<feature type="transmembrane region" description="Helical" evidence="8">
    <location>
        <begin position="124"/>
        <end position="140"/>
    </location>
</feature>
<dbReference type="GO" id="GO:0016491">
    <property type="term" value="F:oxidoreductase activity"/>
    <property type="evidence" value="ECO:0007669"/>
    <property type="project" value="UniProtKB-KW"/>
</dbReference>
<dbReference type="HAMAP" id="MF_00862">
    <property type="entry name" value="DabB"/>
    <property type="match status" value="1"/>
</dbReference>
<feature type="transmembrane region" description="Helical" evidence="8">
    <location>
        <begin position="161"/>
        <end position="181"/>
    </location>
</feature>
<dbReference type="NCBIfam" id="NF006373">
    <property type="entry name" value="PRK08601.1"/>
    <property type="match status" value="1"/>
</dbReference>
<evidence type="ECO:0000256" key="4">
    <source>
        <dbReference type="ARBA" id="ARBA00022475"/>
    </source>
</evidence>
<dbReference type="InterPro" id="IPR003945">
    <property type="entry name" value="NU5C-like"/>
</dbReference>
<comment type="caution">
    <text evidence="12">The sequence shown here is derived from an EMBL/GenBank/DDBJ whole genome shotgun (WGS) entry which is preliminary data.</text>
</comment>
<keyword evidence="4 8" id="KW-1003">Cell membrane</keyword>
<dbReference type="PANTHER" id="PTHR42829:SF1">
    <property type="entry name" value="INORGANIC CARBON TRANSPORTER SUBUNIT DABB-RELATED"/>
    <property type="match status" value="1"/>
</dbReference>
<comment type="similarity">
    <text evidence="8">Belongs to the inorganic carbon transporter (TC 9.A.2) DabB family.</text>
</comment>
<evidence type="ECO:0000256" key="6">
    <source>
        <dbReference type="ARBA" id="ARBA00022989"/>
    </source>
</evidence>
<evidence type="ECO:0000256" key="5">
    <source>
        <dbReference type="ARBA" id="ARBA00022692"/>
    </source>
</evidence>
<dbReference type="Pfam" id="PF00361">
    <property type="entry name" value="Proton_antipo_M"/>
    <property type="match status" value="1"/>
</dbReference>
<evidence type="ECO:0000256" key="2">
    <source>
        <dbReference type="ARBA" id="ARBA00008483"/>
    </source>
</evidence>
<comment type="subcellular location">
    <subcellularLocation>
        <location evidence="1 8">Cell membrane</location>
        <topology evidence="1 8">Multi-pass membrane protein</topology>
    </subcellularLocation>
    <subcellularLocation>
        <location evidence="9">Membrane</location>
        <topology evidence="9">Multi-pass membrane protein</topology>
    </subcellularLocation>
</comment>
<feature type="transmembrane region" description="Helical" evidence="8">
    <location>
        <begin position="295"/>
        <end position="316"/>
    </location>
</feature>
<feature type="domain" description="NADH:quinone oxidoreductase/Mrp antiporter transmembrane" evidence="10">
    <location>
        <begin position="119"/>
        <end position="400"/>
    </location>
</feature>
<dbReference type="Pfam" id="PF00662">
    <property type="entry name" value="Proton_antipo_N"/>
    <property type="match status" value="1"/>
</dbReference>
<organism evidence="12 13">
    <name type="scientific">Mesobacillus maritimus</name>
    <dbReference type="NCBI Taxonomy" id="1643336"/>
    <lineage>
        <taxon>Bacteria</taxon>
        <taxon>Bacillati</taxon>
        <taxon>Bacillota</taxon>
        <taxon>Bacilli</taxon>
        <taxon>Bacillales</taxon>
        <taxon>Bacillaceae</taxon>
        <taxon>Mesobacillus</taxon>
    </lineage>
</organism>
<gene>
    <name evidence="8" type="primary">dabB</name>
    <name evidence="12" type="ORF">H0185_14445</name>
</gene>
<feature type="transmembrane region" description="Helical" evidence="8">
    <location>
        <begin position="353"/>
        <end position="371"/>
    </location>
</feature>
<name>A0ABS7K6X1_9BACI</name>
<feature type="transmembrane region" description="Helical" evidence="8">
    <location>
        <begin position="37"/>
        <end position="55"/>
    </location>
</feature>